<proteinExistence type="predicted"/>
<accession>A0A8S1EH43</accession>
<protein>
    <submittedName>
        <fullName evidence="1">Uncharacterized protein</fullName>
    </submittedName>
</protein>
<dbReference type="Proteomes" id="UP000494206">
    <property type="component" value="Unassembled WGS sequence"/>
</dbReference>
<keyword evidence="2" id="KW-1185">Reference proteome</keyword>
<dbReference type="AlphaFoldDB" id="A0A8S1EH43"/>
<comment type="caution">
    <text evidence="1">The sequence shown here is derived from an EMBL/GenBank/DDBJ whole genome shotgun (WGS) entry which is preliminary data.</text>
</comment>
<evidence type="ECO:0000313" key="2">
    <source>
        <dbReference type="Proteomes" id="UP000494206"/>
    </source>
</evidence>
<gene>
    <name evidence="1" type="ORF">CBOVIS_LOCUS459</name>
</gene>
<name>A0A8S1EH43_9PELO</name>
<organism evidence="1 2">
    <name type="scientific">Caenorhabditis bovis</name>
    <dbReference type="NCBI Taxonomy" id="2654633"/>
    <lineage>
        <taxon>Eukaryota</taxon>
        <taxon>Metazoa</taxon>
        <taxon>Ecdysozoa</taxon>
        <taxon>Nematoda</taxon>
        <taxon>Chromadorea</taxon>
        <taxon>Rhabditida</taxon>
        <taxon>Rhabditina</taxon>
        <taxon>Rhabditomorpha</taxon>
        <taxon>Rhabditoidea</taxon>
        <taxon>Rhabditidae</taxon>
        <taxon>Peloderinae</taxon>
        <taxon>Caenorhabditis</taxon>
    </lineage>
</organism>
<sequence>MLAFASSTSSYTCDDFMPIYPCSDQMLFGSSKESFECLDDSGYDDEADMISEIAEKIGHRLCQLCDEFEAEFFSTSDDIVAETTSCWFERLVSWIF</sequence>
<dbReference type="EMBL" id="CADEPM010000001">
    <property type="protein sequence ID" value="CAB3396979.1"/>
    <property type="molecule type" value="Genomic_DNA"/>
</dbReference>
<evidence type="ECO:0000313" key="1">
    <source>
        <dbReference type="EMBL" id="CAB3396979.1"/>
    </source>
</evidence>
<reference evidence="1 2" key="1">
    <citation type="submission" date="2020-04" db="EMBL/GenBank/DDBJ databases">
        <authorList>
            <person name="Laetsch R D."/>
            <person name="Stevens L."/>
            <person name="Kumar S."/>
            <person name="Blaxter L. M."/>
        </authorList>
    </citation>
    <scope>NUCLEOTIDE SEQUENCE [LARGE SCALE GENOMIC DNA]</scope>
</reference>